<evidence type="ECO:0000313" key="2">
    <source>
        <dbReference type="Proteomes" id="UP001316087"/>
    </source>
</evidence>
<comment type="caution">
    <text evidence="1">The sequence shown here is derived from an EMBL/GenBank/DDBJ whole genome shotgun (WGS) entry which is preliminary data.</text>
</comment>
<accession>A0ABS9UBR4</accession>
<dbReference type="InterPro" id="IPR038559">
    <property type="entry name" value="XkdN-like_sf"/>
</dbReference>
<dbReference type="InterPro" id="IPR014986">
    <property type="entry name" value="XkdN-like"/>
</dbReference>
<dbReference type="EMBL" id="JAKZFC010000002">
    <property type="protein sequence ID" value="MCH7321785.1"/>
    <property type="molecule type" value="Genomic_DNA"/>
</dbReference>
<reference evidence="1 2" key="1">
    <citation type="submission" date="2022-03" db="EMBL/GenBank/DDBJ databases">
        <authorList>
            <person name="Jo J.-H."/>
            <person name="Im W.-T."/>
        </authorList>
    </citation>
    <scope>NUCLEOTIDE SEQUENCE [LARGE SCALE GENOMIC DNA]</scope>
    <source>
        <strain evidence="1 2">MA9</strain>
    </source>
</reference>
<dbReference type="Gene3D" id="3.30.2220.30">
    <property type="match status" value="1"/>
</dbReference>
<dbReference type="RefSeq" id="WP_241368839.1">
    <property type="nucleotide sequence ID" value="NZ_JAKZFC010000002.1"/>
</dbReference>
<organism evidence="1 2">
    <name type="scientific">Solibacillus palustris</name>
    <dbReference type="NCBI Taxonomy" id="2908203"/>
    <lineage>
        <taxon>Bacteria</taxon>
        <taxon>Bacillati</taxon>
        <taxon>Bacillota</taxon>
        <taxon>Bacilli</taxon>
        <taxon>Bacillales</taxon>
        <taxon>Caryophanaceae</taxon>
        <taxon>Solibacillus</taxon>
    </lineage>
</organism>
<proteinExistence type="predicted"/>
<gene>
    <name evidence="1" type="ORF">LZ480_07745</name>
</gene>
<dbReference type="Proteomes" id="UP001316087">
    <property type="component" value="Unassembled WGS sequence"/>
</dbReference>
<evidence type="ECO:0000313" key="1">
    <source>
        <dbReference type="EMBL" id="MCH7321785.1"/>
    </source>
</evidence>
<name>A0ABS9UBR4_9BACL</name>
<dbReference type="Pfam" id="PF08890">
    <property type="entry name" value="Phage_TAC_5"/>
    <property type="match status" value="1"/>
</dbReference>
<sequence length="143" mass="16094">MTNLSAFLAQNAIKPDSQERVVSKRFVDPETKEPMKWQIVAVDSDRDEALRKQNTKRLPVPGKKNVFQPTTDYDAYLATLAVECTVFPNLHDVDLQNSYKVMGAEALLKKMLLPGEYAEYLKVVQNANGFDVGMDEAVEEAKN</sequence>
<protein>
    <submittedName>
        <fullName evidence="1">Phage portal protein</fullName>
    </submittedName>
</protein>
<keyword evidence="2" id="KW-1185">Reference proteome</keyword>